<organism evidence="2 5">
    <name type="scientific">Phytophthora cactorum</name>
    <dbReference type="NCBI Taxonomy" id="29920"/>
    <lineage>
        <taxon>Eukaryota</taxon>
        <taxon>Sar</taxon>
        <taxon>Stramenopiles</taxon>
        <taxon>Oomycota</taxon>
        <taxon>Peronosporomycetes</taxon>
        <taxon>Peronosporales</taxon>
        <taxon>Peronosporaceae</taxon>
        <taxon>Phytophthora</taxon>
    </lineage>
</organism>
<dbReference type="VEuPathDB" id="FungiDB:PC110_g23320"/>
<dbReference type="InterPro" id="IPR001584">
    <property type="entry name" value="Integrase_cat-core"/>
</dbReference>
<dbReference type="GO" id="GO:0015074">
    <property type="term" value="P:DNA integration"/>
    <property type="evidence" value="ECO:0007669"/>
    <property type="project" value="InterPro"/>
</dbReference>
<dbReference type="PANTHER" id="PTHR42648">
    <property type="entry name" value="TRANSPOSASE, PUTATIVE-RELATED"/>
    <property type="match status" value="1"/>
</dbReference>
<dbReference type="InterPro" id="IPR012337">
    <property type="entry name" value="RNaseH-like_sf"/>
</dbReference>
<feature type="domain" description="Integrase catalytic" evidence="1">
    <location>
        <begin position="75"/>
        <end position="193"/>
    </location>
</feature>
<evidence type="ECO:0000259" key="1">
    <source>
        <dbReference type="PROSITE" id="PS50994"/>
    </source>
</evidence>
<evidence type="ECO:0000313" key="2">
    <source>
        <dbReference type="EMBL" id="KAG2851429.1"/>
    </source>
</evidence>
<dbReference type="AlphaFoldDB" id="A0A8T0YN82"/>
<dbReference type="InterPro" id="IPR057670">
    <property type="entry name" value="SH3_retrovirus"/>
</dbReference>
<dbReference type="Gene3D" id="3.30.420.10">
    <property type="entry name" value="Ribonuclease H-like superfamily/Ribonuclease H"/>
    <property type="match status" value="1"/>
</dbReference>
<gene>
    <name evidence="2" type="ORF">PC113_g15916</name>
    <name evidence="3" type="ORF">PC118_g15744</name>
    <name evidence="4" type="ORF">PC129_g14709</name>
</gene>
<dbReference type="EMBL" id="RCMV01000644">
    <property type="protein sequence ID" value="KAG3214368.1"/>
    <property type="molecule type" value="Genomic_DNA"/>
</dbReference>
<dbReference type="InterPro" id="IPR039537">
    <property type="entry name" value="Retrotran_Ty1/copia-like"/>
</dbReference>
<name>A0A8T0YN82_9STRA</name>
<dbReference type="Proteomes" id="UP000760860">
    <property type="component" value="Unassembled WGS sequence"/>
</dbReference>
<dbReference type="Pfam" id="PF25597">
    <property type="entry name" value="SH3_retrovirus"/>
    <property type="match status" value="1"/>
</dbReference>
<dbReference type="Proteomes" id="UP000697107">
    <property type="component" value="Unassembled WGS sequence"/>
</dbReference>
<evidence type="ECO:0000313" key="3">
    <source>
        <dbReference type="EMBL" id="KAG2972331.1"/>
    </source>
</evidence>
<dbReference type="EMBL" id="RCMG01000608">
    <property type="protein sequence ID" value="KAG2851429.1"/>
    <property type="molecule type" value="Genomic_DNA"/>
</dbReference>
<reference evidence="2" key="1">
    <citation type="submission" date="2018-10" db="EMBL/GenBank/DDBJ databases">
        <title>Effector identification in a new, highly contiguous assembly of the strawberry crown rot pathogen Phytophthora cactorum.</title>
        <authorList>
            <person name="Armitage A.D."/>
            <person name="Nellist C.F."/>
            <person name="Bates H."/>
            <person name="Vickerstaff R.J."/>
            <person name="Harrison R.J."/>
        </authorList>
    </citation>
    <scope>NUCLEOTIDE SEQUENCE</scope>
    <source>
        <strain evidence="2">15-7</strain>
        <strain evidence="3">P415</strain>
        <strain evidence="4">P421</strain>
    </source>
</reference>
<sequence length="286" mass="31615">MTMSAVDADAVPSAAVTDTLMGFYARFGHLALDTVERMGKDPASGIEITDRTRRPCLVCAQGKQTRARQQTKDNGAHAPIDKVGEVICSDLKGPMTPMDHLGNRYMVNFIDHKSNCCQVFLAKRKNEAAKMLQEFFVKFEKRFDCKVHVLGTDGGGEYRNVDLFCKNNGVARQVTEASNQAANTKAERMHRTVLNMAGCMVFDARLPLMFSDPGKRSMTQRACECVTVGKDDPTKDYKVYLPSERKVITTRHVQNILVGEKTLNEEPTTAQLLTAAANGEKEESAA</sequence>
<proteinExistence type="predicted"/>
<protein>
    <recommendedName>
        <fullName evidence="1">Integrase catalytic domain-containing protein</fullName>
    </recommendedName>
</protein>
<dbReference type="PANTHER" id="PTHR42648:SF28">
    <property type="entry name" value="TRANSPOSON-ENCODED PROTEIN WITH RIBONUCLEASE H-LIKE AND RETROVIRUS ZINC FINGER-LIKE DOMAINS"/>
    <property type="match status" value="1"/>
</dbReference>
<dbReference type="EMBL" id="RCML01000623">
    <property type="protein sequence ID" value="KAG2972331.1"/>
    <property type="molecule type" value="Genomic_DNA"/>
</dbReference>
<comment type="caution">
    <text evidence="2">The sequence shown here is derived from an EMBL/GenBank/DDBJ whole genome shotgun (WGS) entry which is preliminary data.</text>
</comment>
<dbReference type="InterPro" id="IPR036397">
    <property type="entry name" value="RNaseH_sf"/>
</dbReference>
<evidence type="ECO:0000313" key="5">
    <source>
        <dbReference type="Proteomes" id="UP000735874"/>
    </source>
</evidence>
<dbReference type="PROSITE" id="PS50994">
    <property type="entry name" value="INTEGRASE"/>
    <property type="match status" value="1"/>
</dbReference>
<accession>A0A8T0YN82</accession>
<evidence type="ECO:0000313" key="4">
    <source>
        <dbReference type="EMBL" id="KAG3214368.1"/>
    </source>
</evidence>
<dbReference type="SUPFAM" id="SSF53098">
    <property type="entry name" value="Ribonuclease H-like"/>
    <property type="match status" value="1"/>
</dbReference>
<dbReference type="GO" id="GO:0003676">
    <property type="term" value="F:nucleic acid binding"/>
    <property type="evidence" value="ECO:0007669"/>
    <property type="project" value="InterPro"/>
</dbReference>
<dbReference type="Proteomes" id="UP000735874">
    <property type="component" value="Unassembled WGS sequence"/>
</dbReference>